<keyword evidence="3" id="KW-1185">Reference proteome</keyword>
<dbReference type="GeneID" id="68916571"/>
<dbReference type="AlphaFoldDB" id="A8XZT2"/>
<reference evidence="2 3" key="1">
    <citation type="journal article" date="2003" name="PLoS Biol.">
        <title>The genome sequence of Caenorhabditis briggsae: a platform for comparative genomics.</title>
        <authorList>
            <person name="Stein L.D."/>
            <person name="Bao Z."/>
            <person name="Blasiar D."/>
            <person name="Blumenthal T."/>
            <person name="Brent M.R."/>
            <person name="Chen N."/>
            <person name="Chinwalla A."/>
            <person name="Clarke L."/>
            <person name="Clee C."/>
            <person name="Coghlan A."/>
            <person name="Coulson A."/>
            <person name="D'Eustachio P."/>
            <person name="Fitch D.H."/>
            <person name="Fulton L.A."/>
            <person name="Fulton R.E."/>
            <person name="Griffiths-Jones S."/>
            <person name="Harris T.W."/>
            <person name="Hillier L.W."/>
            <person name="Kamath R."/>
            <person name="Kuwabara P.E."/>
            <person name="Mardis E.R."/>
            <person name="Marra M.A."/>
            <person name="Miner T.L."/>
            <person name="Minx P."/>
            <person name="Mullikin J.C."/>
            <person name="Plumb R.W."/>
            <person name="Rogers J."/>
            <person name="Schein J.E."/>
            <person name="Sohrmann M."/>
            <person name="Spieth J."/>
            <person name="Stajich J.E."/>
            <person name="Wei C."/>
            <person name="Willey D."/>
            <person name="Wilson R.K."/>
            <person name="Durbin R."/>
            <person name="Waterston R.H."/>
        </authorList>
    </citation>
    <scope>NUCLEOTIDE SEQUENCE [LARGE SCALE GENOMIC DNA]</scope>
    <source>
        <strain evidence="2 3">AF16</strain>
    </source>
</reference>
<feature type="compositionally biased region" description="Pro residues" evidence="1">
    <location>
        <begin position="48"/>
        <end position="70"/>
    </location>
</feature>
<evidence type="ECO:0000256" key="1">
    <source>
        <dbReference type="SAM" id="MobiDB-lite"/>
    </source>
</evidence>
<dbReference type="HOGENOM" id="CLU_1908541_0_0_1"/>
<proteinExistence type="predicted"/>
<dbReference type="CTD" id="68916571"/>
<name>A8XZT2_CAEBR</name>
<dbReference type="InParanoid" id="A8XZT2"/>
<reference evidence="2 3" key="2">
    <citation type="journal article" date="2011" name="PLoS Genet.">
        <title>Caenorhabditis briggsae recombinant inbred line genotypes reveal inter-strain incompatibility and the evolution of recombination.</title>
        <authorList>
            <person name="Ross J.A."/>
            <person name="Koboldt D.C."/>
            <person name="Staisch J.E."/>
            <person name="Chamberlin H.M."/>
            <person name="Gupta B.P."/>
            <person name="Miller R.D."/>
            <person name="Baird S.E."/>
            <person name="Haag E.S."/>
        </authorList>
    </citation>
    <scope>NUCLEOTIDE SEQUENCE [LARGE SCALE GENOMIC DNA]</scope>
    <source>
        <strain evidence="2 3">AF16</strain>
    </source>
</reference>
<organism evidence="2 3">
    <name type="scientific">Caenorhabditis briggsae</name>
    <dbReference type="NCBI Taxonomy" id="6238"/>
    <lineage>
        <taxon>Eukaryota</taxon>
        <taxon>Metazoa</taxon>
        <taxon>Ecdysozoa</taxon>
        <taxon>Nematoda</taxon>
        <taxon>Chromadorea</taxon>
        <taxon>Rhabditida</taxon>
        <taxon>Rhabditina</taxon>
        <taxon>Rhabditomorpha</taxon>
        <taxon>Rhabditoidea</taxon>
        <taxon>Rhabditidae</taxon>
        <taxon>Peloderinae</taxon>
        <taxon>Caenorhabditis</taxon>
    </lineage>
</organism>
<dbReference type="KEGG" id="cbr:CBG_21308"/>
<accession>A8XZT2</accession>
<sequence>MVYSCIFLRTVLYRLHSNRTPPESLNLSPCILFPVKDIKNSDSTSPSSDPPIPPRPSPIPPPPAPIPPPPVPFLRFHLQLPRTQNPGPIAPAPRVPAPRVPAHRAPASSSWIPVLIWELMVLTVSLFPYMQKF</sequence>
<protein>
    <submittedName>
        <fullName evidence="2">Protein CBG21308</fullName>
    </submittedName>
</protein>
<dbReference type="RefSeq" id="XP_045097278.1">
    <property type="nucleotide sequence ID" value="XM_045236126.1"/>
</dbReference>
<feature type="region of interest" description="Disordered" evidence="1">
    <location>
        <begin position="38"/>
        <end position="70"/>
    </location>
</feature>
<gene>
    <name evidence="2" type="ORF">CBG21308</name>
    <name evidence="2" type="ORF">CBG_21308</name>
</gene>
<dbReference type="EMBL" id="HE600993">
    <property type="protein sequence ID" value="CAP38149.2"/>
    <property type="molecule type" value="Genomic_DNA"/>
</dbReference>
<evidence type="ECO:0000313" key="2">
    <source>
        <dbReference type="EMBL" id="CAP38149.2"/>
    </source>
</evidence>
<evidence type="ECO:0000313" key="3">
    <source>
        <dbReference type="Proteomes" id="UP000008549"/>
    </source>
</evidence>
<dbReference type="Proteomes" id="UP000008549">
    <property type="component" value="Unassembled WGS sequence"/>
</dbReference>